<feature type="domain" description="Secretion system C-terminal sorting" evidence="3">
    <location>
        <begin position="480"/>
        <end position="544"/>
    </location>
</feature>
<name>A0A1M5RP31_9FLAO</name>
<protein>
    <submittedName>
        <fullName evidence="4">Por secretion system C-terminal sorting domain-containing protein</fullName>
    </submittedName>
</protein>
<accession>A0A1M5RP31</accession>
<evidence type="ECO:0000256" key="2">
    <source>
        <dbReference type="SAM" id="SignalP"/>
    </source>
</evidence>
<dbReference type="NCBIfam" id="TIGR04183">
    <property type="entry name" value="Por_Secre_tail"/>
    <property type="match status" value="1"/>
</dbReference>
<keyword evidence="1 2" id="KW-0732">Signal</keyword>
<dbReference type="PANTHER" id="PTHR35340">
    <property type="entry name" value="PQQ ENZYME REPEAT PROTEIN-RELATED"/>
    <property type="match status" value="1"/>
</dbReference>
<dbReference type="OrthoDB" id="264813at2"/>
<dbReference type="Pfam" id="PF18962">
    <property type="entry name" value="Por_Secre_tail"/>
    <property type="match status" value="1"/>
</dbReference>
<evidence type="ECO:0000259" key="3">
    <source>
        <dbReference type="Pfam" id="PF18962"/>
    </source>
</evidence>
<dbReference type="Proteomes" id="UP000184522">
    <property type="component" value="Unassembled WGS sequence"/>
</dbReference>
<dbReference type="PANTHER" id="PTHR35340:SF5">
    <property type="entry name" value="ASST-DOMAIN-CONTAINING PROTEIN"/>
    <property type="match status" value="1"/>
</dbReference>
<feature type="chain" id="PRO_5009913513" evidence="2">
    <location>
        <begin position="21"/>
        <end position="547"/>
    </location>
</feature>
<dbReference type="EMBL" id="FQWS01000002">
    <property type="protein sequence ID" value="SHH27603.1"/>
    <property type="molecule type" value="Genomic_DNA"/>
</dbReference>
<organism evidence="4 5">
    <name type="scientific">Winogradskyella jejuensis</name>
    <dbReference type="NCBI Taxonomy" id="1089305"/>
    <lineage>
        <taxon>Bacteria</taxon>
        <taxon>Pseudomonadati</taxon>
        <taxon>Bacteroidota</taxon>
        <taxon>Flavobacteriia</taxon>
        <taxon>Flavobacteriales</taxon>
        <taxon>Flavobacteriaceae</taxon>
        <taxon>Winogradskyella</taxon>
    </lineage>
</organism>
<dbReference type="RefSeq" id="WP_073087342.1">
    <property type="nucleotide sequence ID" value="NZ_FQWS01000002.1"/>
</dbReference>
<dbReference type="Pfam" id="PF05935">
    <property type="entry name" value="Arylsulfotrans"/>
    <property type="match status" value="1"/>
</dbReference>
<gene>
    <name evidence="4" type="ORF">SAMN05444148_1633</name>
</gene>
<sequence>MKKRLLILFIFTAYFSTSQNTIGTISVTPDVYEGYTLFSTHQKAFLISNCGEVVNSWNSSYLPGNSVYLLPNGNLLRTGRFVQGTNPVTLPGNGGIIELFDWDGNLIWSYIDSSDASRQHHDVFPMPNGNILILSATVMTQAEAIQAGRDSGLLDDGELYNERIYEVEPVGIGGPSSGYSANVVWEWNVKDHLIQGLDNTKDNFGVVADNPGKVDVNFLNGWPAENNWLHINAIQYDAEFDQIVISTRRLSEIWVIDHNTTTSEAAGPAGDILYRWGNPQAYDQGTAGDRKLFGQHTPYYIPTGLPNQRKIMLFNNGLDRTPLYSEVLMIDPPVDNLGNYTYTAGTAYGPNDAFFRYPETAPTSDSEFYSAIVSSGRQLPNGNILICEGREGFFFEIDSSNNIVWEYASPVSNGDGTVYDQGDPIPPTNFAFRATKYSTSYSAFDGRDLSPGPPIENNPDITACQAALDSDTFEFVDFSVYPNPTQDYLNINSTNTIDKIEIYNITGSKILEPTSESSINLSSLDKGVYFVKVYSQGKSISKKILKN</sequence>
<dbReference type="InterPro" id="IPR026444">
    <property type="entry name" value="Secre_tail"/>
</dbReference>
<keyword evidence="5" id="KW-1185">Reference proteome</keyword>
<evidence type="ECO:0000313" key="4">
    <source>
        <dbReference type="EMBL" id="SHH27603.1"/>
    </source>
</evidence>
<evidence type="ECO:0000256" key="1">
    <source>
        <dbReference type="ARBA" id="ARBA00022729"/>
    </source>
</evidence>
<feature type="signal peptide" evidence="2">
    <location>
        <begin position="1"/>
        <end position="20"/>
    </location>
</feature>
<dbReference type="InterPro" id="IPR053143">
    <property type="entry name" value="Arylsulfate_ST"/>
</dbReference>
<evidence type="ECO:0000313" key="5">
    <source>
        <dbReference type="Proteomes" id="UP000184522"/>
    </source>
</evidence>
<dbReference type="InterPro" id="IPR010262">
    <property type="entry name" value="Arylsulfotransferase_bact"/>
</dbReference>
<dbReference type="STRING" id="1089305.SAMN05444148_1633"/>
<dbReference type="AlphaFoldDB" id="A0A1M5RP31"/>
<reference evidence="5" key="1">
    <citation type="submission" date="2016-11" db="EMBL/GenBank/DDBJ databases">
        <authorList>
            <person name="Varghese N."/>
            <person name="Submissions S."/>
        </authorList>
    </citation>
    <scope>NUCLEOTIDE SEQUENCE [LARGE SCALE GENOMIC DNA]</scope>
    <source>
        <strain evidence="5">DSM 25330</strain>
    </source>
</reference>
<proteinExistence type="predicted"/>
<dbReference type="GO" id="GO:0004062">
    <property type="term" value="F:aryl sulfotransferase activity"/>
    <property type="evidence" value="ECO:0007669"/>
    <property type="project" value="InterPro"/>
</dbReference>